<dbReference type="NCBIfam" id="TIGR03891">
    <property type="entry name" value="thiopep_ocin"/>
    <property type="match status" value="1"/>
</dbReference>
<proteinExistence type="predicted"/>
<protein>
    <submittedName>
        <fullName evidence="2">Thiopeptide-type bacteriocin biosynthesis protein</fullName>
    </submittedName>
</protein>
<evidence type="ECO:0000313" key="3">
    <source>
        <dbReference type="Proteomes" id="UP001257234"/>
    </source>
</evidence>
<dbReference type="EMBL" id="JAVJIU010000004">
    <property type="protein sequence ID" value="MDR5591111.1"/>
    <property type="molecule type" value="Genomic_DNA"/>
</dbReference>
<evidence type="ECO:0000259" key="1">
    <source>
        <dbReference type="Pfam" id="PF14028"/>
    </source>
</evidence>
<keyword evidence="3" id="KW-1185">Reference proteome</keyword>
<reference evidence="3" key="1">
    <citation type="submission" date="2023-07" db="EMBL/GenBank/DDBJ databases">
        <title>Christiangramia sp. SM2212., a novel bacterium of the family Flavobacteriaceae isolated from the sea sediment.</title>
        <authorList>
            <person name="Wang J."/>
            <person name="Zhang X."/>
        </authorList>
    </citation>
    <scope>NUCLEOTIDE SEQUENCE [LARGE SCALE GENOMIC DNA]</scope>
    <source>
        <strain evidence="3">SM2212</strain>
    </source>
</reference>
<gene>
    <name evidence="2" type="ORF">RE431_10725</name>
</gene>
<dbReference type="Pfam" id="PF14028">
    <property type="entry name" value="Lant_dehydr_C"/>
    <property type="match status" value="1"/>
</dbReference>
<dbReference type="RefSeq" id="WP_309561980.1">
    <property type="nucleotide sequence ID" value="NZ_JAVJIU010000004.1"/>
</dbReference>
<sequence>MNKLIKRNFIIGDNWVYYKIYSGAKTSDSILAEIIKPLTEALLKEKIIDKWFFIRYSDPKHHIRLRFHYEDPHNISIIINRLQLYIEQYLIHDLIWKVQTDTYNRELERYGYKTMELSEDLFFYHSQMVVNFLNLTKGYEEVEEDVRWLFSLRAVDSFLENFGYSSNAKLNLLESLKVGFGREFGMARPLKKQLDKKYREKRIKIENFMVETVSNGEYAPILKLLEEKTKNIQNITERVLEYKKENELEIQLNFLLGSYIHMLMNRLFTSQNRKYEMVCYDFLYRYYKSIIAREKFNAKTL</sequence>
<evidence type="ECO:0000313" key="2">
    <source>
        <dbReference type="EMBL" id="MDR5591111.1"/>
    </source>
</evidence>
<feature type="domain" description="Thiopeptide-type bacteriocin biosynthesis" evidence="1">
    <location>
        <begin position="15"/>
        <end position="287"/>
    </location>
</feature>
<dbReference type="InterPro" id="IPR023809">
    <property type="entry name" value="Thiopep_bacteriocin_synth_dom"/>
</dbReference>
<organism evidence="2 3">
    <name type="scientific">Christiangramia sediminicola</name>
    <dbReference type="NCBI Taxonomy" id="3073267"/>
    <lineage>
        <taxon>Bacteria</taxon>
        <taxon>Pseudomonadati</taxon>
        <taxon>Bacteroidota</taxon>
        <taxon>Flavobacteriia</taxon>
        <taxon>Flavobacteriales</taxon>
        <taxon>Flavobacteriaceae</taxon>
        <taxon>Christiangramia</taxon>
    </lineage>
</organism>
<dbReference type="Proteomes" id="UP001257234">
    <property type="component" value="Unassembled WGS sequence"/>
</dbReference>
<accession>A0ABU1ERW0</accession>
<comment type="caution">
    <text evidence="2">The sequence shown here is derived from an EMBL/GenBank/DDBJ whole genome shotgun (WGS) entry which is preliminary data.</text>
</comment>
<name>A0ABU1ERW0_9FLAO</name>